<name>A0ABT9PA29_9ACTN</name>
<keyword evidence="3" id="KW-0547">Nucleotide-binding</keyword>
<comment type="similarity">
    <text evidence="1">Belongs to the FGGY kinase family.</text>
</comment>
<dbReference type="CDD" id="cd07771">
    <property type="entry name" value="ASKHA_NBD_FGGY_RhaB-like"/>
    <property type="match status" value="1"/>
</dbReference>
<protein>
    <submittedName>
        <fullName evidence="10">Rhamnulokinase</fullName>
        <ecNumber evidence="10">2.7.1.5</ecNumber>
    </submittedName>
</protein>
<evidence type="ECO:0000256" key="5">
    <source>
        <dbReference type="ARBA" id="ARBA00022840"/>
    </source>
</evidence>
<dbReference type="Proteomes" id="UP001235712">
    <property type="component" value="Unassembled WGS sequence"/>
</dbReference>
<dbReference type="RefSeq" id="WP_307246543.1">
    <property type="nucleotide sequence ID" value="NZ_JAUSQZ010000001.1"/>
</dbReference>
<gene>
    <name evidence="10" type="ORF">J2S57_004639</name>
</gene>
<organism evidence="10 11">
    <name type="scientific">Kineosporia succinea</name>
    <dbReference type="NCBI Taxonomy" id="84632"/>
    <lineage>
        <taxon>Bacteria</taxon>
        <taxon>Bacillati</taxon>
        <taxon>Actinomycetota</taxon>
        <taxon>Actinomycetes</taxon>
        <taxon>Kineosporiales</taxon>
        <taxon>Kineosporiaceae</taxon>
        <taxon>Kineosporia</taxon>
    </lineage>
</organism>
<evidence type="ECO:0000256" key="7">
    <source>
        <dbReference type="ARBA" id="ARBA00023308"/>
    </source>
</evidence>
<evidence type="ECO:0000313" key="11">
    <source>
        <dbReference type="Proteomes" id="UP001235712"/>
    </source>
</evidence>
<dbReference type="Pfam" id="PF02782">
    <property type="entry name" value="FGGY_C"/>
    <property type="match status" value="1"/>
</dbReference>
<dbReference type="InterPro" id="IPR018485">
    <property type="entry name" value="FGGY_C"/>
</dbReference>
<keyword evidence="2 10" id="KW-0808">Transferase</keyword>
<feature type="domain" description="Carbohydrate kinase FGGY C-terminal" evidence="9">
    <location>
        <begin position="268"/>
        <end position="464"/>
    </location>
</feature>
<dbReference type="GO" id="GO:0008993">
    <property type="term" value="F:rhamnulokinase activity"/>
    <property type="evidence" value="ECO:0007669"/>
    <property type="project" value="UniProtKB-EC"/>
</dbReference>
<dbReference type="SUPFAM" id="SSF53067">
    <property type="entry name" value="Actin-like ATPase domain"/>
    <property type="match status" value="2"/>
</dbReference>
<evidence type="ECO:0000256" key="1">
    <source>
        <dbReference type="ARBA" id="ARBA00009156"/>
    </source>
</evidence>
<keyword evidence="7" id="KW-0684">Rhamnose metabolism</keyword>
<keyword evidence="11" id="KW-1185">Reference proteome</keyword>
<evidence type="ECO:0000259" key="9">
    <source>
        <dbReference type="Pfam" id="PF02782"/>
    </source>
</evidence>
<keyword evidence="4" id="KW-0418">Kinase</keyword>
<dbReference type="PANTHER" id="PTHR10196:SF93">
    <property type="entry name" value="L-RHAMNULOKINASE"/>
    <property type="match status" value="1"/>
</dbReference>
<evidence type="ECO:0000256" key="4">
    <source>
        <dbReference type="ARBA" id="ARBA00022777"/>
    </source>
</evidence>
<sequence>MSDVTGRALSQGPATSPAAAPATVAAVDLGATSGRVILGTFSDGALQMRHLARFPNEPVSFGGGLHWNVVELYRQVLSGLTTAEREHPGEIVSVGIDSWAVDYGLLRGGQLLGVPFHYRDARTAEGVEKVHAQFDARELYRRNGLQHLPFNTVFQLATDGLLDVADTALLIPDLLAHWLTGAVVAERTNASTTGLLDPRTGRWDTELATALGISPSILPGLIDAGTVVGQLTGDAAGSVGRRVDVVAVGSHDTASAVVAIPNTGRDFAYVSCGTWGLVGLELERPVFSEEAREANFTNEGGVDGRIRFLHNVMGLWLLSESVRSWDRAAGSSERSSNLELLLAEAGSVPSPVEVFDVDDPRFMAPGDMPARIAGWYTERGLPAPRTPAEFTRAIIDSLAQAFADTVLRAARIAKTPVTVIHVVGGGAQNRLLCQATADRSGLPVLAGPVEATAIGNILVQGRAAGLVAGGLPEMRDLVARAFTPLRYEPRP</sequence>
<evidence type="ECO:0000256" key="6">
    <source>
        <dbReference type="ARBA" id="ARBA00023157"/>
    </source>
</evidence>
<dbReference type="InterPro" id="IPR018484">
    <property type="entry name" value="FGGY_N"/>
</dbReference>
<dbReference type="PANTHER" id="PTHR10196">
    <property type="entry name" value="SUGAR KINASE"/>
    <property type="match status" value="1"/>
</dbReference>
<evidence type="ECO:0000256" key="3">
    <source>
        <dbReference type="ARBA" id="ARBA00022741"/>
    </source>
</evidence>
<dbReference type="Gene3D" id="3.30.420.40">
    <property type="match status" value="2"/>
</dbReference>
<evidence type="ECO:0000313" key="10">
    <source>
        <dbReference type="EMBL" id="MDP9828890.1"/>
    </source>
</evidence>
<dbReference type="InterPro" id="IPR013449">
    <property type="entry name" value="Rhamnulokinase"/>
</dbReference>
<comment type="caution">
    <text evidence="10">The sequence shown here is derived from an EMBL/GenBank/DDBJ whole genome shotgun (WGS) entry which is preliminary data.</text>
</comment>
<accession>A0ABT9PA29</accession>
<dbReference type="EC" id="2.7.1.5" evidence="10"/>
<proteinExistence type="inferred from homology"/>
<dbReference type="Pfam" id="PF00370">
    <property type="entry name" value="FGGY_N"/>
    <property type="match status" value="1"/>
</dbReference>
<evidence type="ECO:0000256" key="2">
    <source>
        <dbReference type="ARBA" id="ARBA00022679"/>
    </source>
</evidence>
<feature type="domain" description="Carbohydrate kinase FGGY N-terminal" evidence="8">
    <location>
        <begin position="25"/>
        <end position="258"/>
    </location>
</feature>
<keyword evidence="5" id="KW-0067">ATP-binding</keyword>
<dbReference type="EMBL" id="JAUSQZ010000001">
    <property type="protein sequence ID" value="MDP9828890.1"/>
    <property type="molecule type" value="Genomic_DNA"/>
</dbReference>
<reference evidence="10 11" key="1">
    <citation type="submission" date="2023-07" db="EMBL/GenBank/DDBJ databases">
        <title>Sequencing the genomes of 1000 actinobacteria strains.</title>
        <authorList>
            <person name="Klenk H.-P."/>
        </authorList>
    </citation>
    <scope>NUCLEOTIDE SEQUENCE [LARGE SCALE GENOMIC DNA]</scope>
    <source>
        <strain evidence="10 11">DSM 44388</strain>
    </source>
</reference>
<keyword evidence="6" id="KW-1015">Disulfide bond</keyword>
<dbReference type="InterPro" id="IPR043129">
    <property type="entry name" value="ATPase_NBD"/>
</dbReference>
<evidence type="ECO:0000259" key="8">
    <source>
        <dbReference type="Pfam" id="PF00370"/>
    </source>
</evidence>